<protein>
    <submittedName>
        <fullName evidence="1">Putative hsp70 family chaperone protein</fullName>
    </submittedName>
</protein>
<dbReference type="STRING" id="1290391.M7TMB3"/>
<gene>
    <name evidence="1" type="ORF">BcDW1_8824</name>
</gene>
<dbReference type="EMBL" id="KB708035">
    <property type="protein sequence ID" value="EMR82550.1"/>
    <property type="molecule type" value="Genomic_DNA"/>
</dbReference>
<accession>M7TMB3</accession>
<dbReference type="HOGENOM" id="CLU_009958_3_0_1"/>
<dbReference type="Gene3D" id="3.90.640.10">
    <property type="entry name" value="Actin, Chain A, domain 4"/>
    <property type="match status" value="1"/>
</dbReference>
<organism evidence="1 2">
    <name type="scientific">Botryotinia fuckeliana (strain BcDW1)</name>
    <name type="common">Noble rot fungus</name>
    <name type="synonym">Botrytis cinerea</name>
    <dbReference type="NCBI Taxonomy" id="1290391"/>
    <lineage>
        <taxon>Eukaryota</taxon>
        <taxon>Fungi</taxon>
        <taxon>Dikarya</taxon>
        <taxon>Ascomycota</taxon>
        <taxon>Pezizomycotina</taxon>
        <taxon>Leotiomycetes</taxon>
        <taxon>Helotiales</taxon>
        <taxon>Sclerotiniaceae</taxon>
        <taxon>Botrytis</taxon>
    </lineage>
</organism>
<dbReference type="AlphaFoldDB" id="M7TMB3"/>
<dbReference type="Proteomes" id="UP000012045">
    <property type="component" value="Unassembled WGS sequence"/>
</dbReference>
<dbReference type="InterPro" id="IPR043129">
    <property type="entry name" value="ATPase_NBD"/>
</dbReference>
<sequence>MKMGIWDNKRVEFLFSTPTTFQSQGITTTLRELLLNAGFGKSGNHTVIFSLTEPQASAVDAVKDSAISVATGDVIVVCDAGGATTDVAVMEYRSISRSEIPELRELVSVEGINVGSTNIDLAFQDLVERRLAPHDFHEDTAWSMMHLDGFQQWKHNFGYETDGVPVFKIPVPGINKYESHVDAGIECGKMCFTHIEVLLSDEPQLSVCRGLVLDRLQKIKENRHVLAGRVCSKSYGVVCGKKFDKKNPDHISGPFYKNKITGEIMVDKQIQWLIKKGQLIDPDVPIFYPFLRHLDEKSKINPLRWMEMITISDSDCPPSRLDHADCKVLSKVTSTFTLMDIDNFDIKKKWRPWYKISKEKIRVANLKLAVVIYPSDIQFQLWLNGQQYMDPNSTKVEWNEGVVTNPWPEETPINSRNGSLAAISEHRDRFG</sequence>
<evidence type="ECO:0000313" key="1">
    <source>
        <dbReference type="EMBL" id="EMR82550.1"/>
    </source>
</evidence>
<proteinExistence type="predicted"/>
<dbReference type="SUPFAM" id="SSF53067">
    <property type="entry name" value="Actin-like ATPase domain"/>
    <property type="match status" value="1"/>
</dbReference>
<dbReference type="PANTHER" id="PTHR42749:SF1">
    <property type="entry name" value="CELL SHAPE-DETERMINING PROTEIN MREB"/>
    <property type="match status" value="1"/>
</dbReference>
<reference evidence="2" key="1">
    <citation type="journal article" date="2013" name="Genome Announc.">
        <title>Draft genome sequence of Botrytis cinerea BcDW1, inoculum for noble rot of grape berries.</title>
        <authorList>
            <person name="Blanco-Ulate B."/>
            <person name="Allen G."/>
            <person name="Powell A.L."/>
            <person name="Cantu D."/>
        </authorList>
    </citation>
    <scope>NUCLEOTIDE SEQUENCE [LARGE SCALE GENOMIC DNA]</scope>
    <source>
        <strain evidence="2">BcDW1</strain>
    </source>
</reference>
<name>M7TMB3_BOTF1</name>
<dbReference type="OrthoDB" id="2394218at2759"/>
<dbReference type="CDD" id="cd10170">
    <property type="entry name" value="ASKHA_NBD_HSP70"/>
    <property type="match status" value="1"/>
</dbReference>
<dbReference type="PANTHER" id="PTHR42749">
    <property type="entry name" value="CELL SHAPE-DETERMINING PROTEIN MREB"/>
    <property type="match status" value="1"/>
</dbReference>
<dbReference type="Gene3D" id="3.30.420.40">
    <property type="match status" value="2"/>
</dbReference>
<evidence type="ECO:0000313" key="2">
    <source>
        <dbReference type="Proteomes" id="UP000012045"/>
    </source>
</evidence>